<organism evidence="2 3">
    <name type="scientific">Lactobacillus kitasatonis DSM 16761 = JCM 1039</name>
    <dbReference type="NCBI Taxonomy" id="1423767"/>
    <lineage>
        <taxon>Bacteria</taxon>
        <taxon>Bacillati</taxon>
        <taxon>Bacillota</taxon>
        <taxon>Bacilli</taxon>
        <taxon>Lactobacillales</taxon>
        <taxon>Lactobacillaceae</taxon>
        <taxon>Lactobacillus</taxon>
    </lineage>
</organism>
<dbReference type="EMBL" id="AZFU01000015">
    <property type="protein sequence ID" value="KRM05066.1"/>
    <property type="molecule type" value="Genomic_DNA"/>
</dbReference>
<evidence type="ECO:0000256" key="1">
    <source>
        <dbReference type="SAM" id="MobiDB-lite"/>
    </source>
</evidence>
<proteinExistence type="predicted"/>
<dbReference type="eggNOG" id="ENOG5030AQ3">
    <property type="taxonomic scope" value="Bacteria"/>
</dbReference>
<sequence>MKETTMKTNRNSKIKKNKSNFWDTLPQINNKEKRQEIEDLGYNPSEQRAVGKERITD</sequence>
<evidence type="ECO:0000313" key="2">
    <source>
        <dbReference type="EMBL" id="KRM05066.1"/>
    </source>
</evidence>
<dbReference type="AlphaFoldDB" id="A0A0R1VHY4"/>
<dbReference type="Proteomes" id="UP000051307">
    <property type="component" value="Unassembled WGS sequence"/>
</dbReference>
<feature type="region of interest" description="Disordered" evidence="1">
    <location>
        <begin position="1"/>
        <end position="57"/>
    </location>
</feature>
<protein>
    <submittedName>
        <fullName evidence="2">Uncharacterized protein</fullName>
    </submittedName>
</protein>
<reference evidence="2 3" key="1">
    <citation type="journal article" date="2015" name="Genome Announc.">
        <title>Expanding the biotechnology potential of lactobacilli through comparative genomics of 213 strains and associated genera.</title>
        <authorList>
            <person name="Sun Z."/>
            <person name="Harris H.M."/>
            <person name="McCann A."/>
            <person name="Guo C."/>
            <person name="Argimon S."/>
            <person name="Zhang W."/>
            <person name="Yang X."/>
            <person name="Jeffery I.B."/>
            <person name="Cooney J.C."/>
            <person name="Kagawa T.F."/>
            <person name="Liu W."/>
            <person name="Song Y."/>
            <person name="Salvetti E."/>
            <person name="Wrobel A."/>
            <person name="Rasinkangas P."/>
            <person name="Parkhill J."/>
            <person name="Rea M.C."/>
            <person name="O'Sullivan O."/>
            <person name="Ritari J."/>
            <person name="Douillard F.P."/>
            <person name="Paul Ross R."/>
            <person name="Yang R."/>
            <person name="Briner A.E."/>
            <person name="Felis G.E."/>
            <person name="de Vos W.M."/>
            <person name="Barrangou R."/>
            <person name="Klaenhammer T.R."/>
            <person name="Caufield P.W."/>
            <person name="Cui Y."/>
            <person name="Zhang H."/>
            <person name="O'Toole P.W."/>
        </authorList>
    </citation>
    <scope>NUCLEOTIDE SEQUENCE [LARGE SCALE GENOMIC DNA]</scope>
    <source>
        <strain evidence="2 3">DSM 16761</strain>
    </source>
</reference>
<evidence type="ECO:0000313" key="3">
    <source>
        <dbReference type="Proteomes" id="UP000051307"/>
    </source>
</evidence>
<comment type="caution">
    <text evidence="2">The sequence shown here is derived from an EMBL/GenBank/DDBJ whole genome shotgun (WGS) entry which is preliminary data.</text>
</comment>
<accession>A0A0R1VHY4</accession>
<dbReference type="PATRIC" id="fig|1423767.3.peg.306"/>
<gene>
    <name evidence="2" type="ORF">FC59_GL000294</name>
</gene>
<name>A0A0R1VHY4_9LACO</name>